<comment type="caution">
    <text evidence="2">The sequence shown here is derived from an EMBL/GenBank/DDBJ whole genome shotgun (WGS) entry which is preliminary data.</text>
</comment>
<dbReference type="InterPro" id="IPR011009">
    <property type="entry name" value="Kinase-like_dom_sf"/>
</dbReference>
<reference evidence="2" key="1">
    <citation type="journal article" date="2020" name="G3 (Bethesda)">
        <title>High-Quality Assemblies for Three Invasive Social Wasps from the &lt;i&gt;Vespula&lt;/i&gt; Genus.</title>
        <authorList>
            <person name="Harrop T.W.R."/>
            <person name="Guhlin J."/>
            <person name="McLaughlin G.M."/>
            <person name="Permina E."/>
            <person name="Stockwell P."/>
            <person name="Gilligan J."/>
            <person name="Le Lec M.F."/>
            <person name="Gruber M.A.M."/>
            <person name="Quinn O."/>
            <person name="Lovegrove M."/>
            <person name="Duncan E.J."/>
            <person name="Remnant E.J."/>
            <person name="Van Eeckhoven J."/>
            <person name="Graham B."/>
            <person name="Knapp R.A."/>
            <person name="Langford K.W."/>
            <person name="Kronenberg Z."/>
            <person name="Press M.O."/>
            <person name="Eacker S.M."/>
            <person name="Wilson-Rankin E.E."/>
            <person name="Purcell J."/>
            <person name="Lester P.J."/>
            <person name="Dearden P.K."/>
        </authorList>
    </citation>
    <scope>NUCLEOTIDE SEQUENCE</scope>
    <source>
        <strain evidence="2">Volc-1</strain>
    </source>
</reference>
<dbReference type="SUPFAM" id="SSF56112">
    <property type="entry name" value="Protein kinase-like (PK-like)"/>
    <property type="match status" value="1"/>
</dbReference>
<dbReference type="InterPro" id="IPR004119">
    <property type="entry name" value="EcKL"/>
</dbReference>
<accession>A0A834KS07</accession>
<evidence type="ECO:0000259" key="1">
    <source>
        <dbReference type="SMART" id="SM00587"/>
    </source>
</evidence>
<dbReference type="OrthoDB" id="190089at2759"/>
<dbReference type="SMART" id="SM00587">
    <property type="entry name" value="CHK"/>
    <property type="match status" value="1"/>
</dbReference>
<organism evidence="2 3">
    <name type="scientific">Vespula pensylvanica</name>
    <name type="common">Western yellow jacket</name>
    <name type="synonym">Wasp</name>
    <dbReference type="NCBI Taxonomy" id="30213"/>
    <lineage>
        <taxon>Eukaryota</taxon>
        <taxon>Metazoa</taxon>
        <taxon>Ecdysozoa</taxon>
        <taxon>Arthropoda</taxon>
        <taxon>Hexapoda</taxon>
        <taxon>Insecta</taxon>
        <taxon>Pterygota</taxon>
        <taxon>Neoptera</taxon>
        <taxon>Endopterygota</taxon>
        <taxon>Hymenoptera</taxon>
        <taxon>Apocrita</taxon>
        <taxon>Aculeata</taxon>
        <taxon>Vespoidea</taxon>
        <taxon>Vespidae</taxon>
        <taxon>Vespinae</taxon>
        <taxon>Vespula</taxon>
    </lineage>
</organism>
<dbReference type="EMBL" id="JACSDY010000013">
    <property type="protein sequence ID" value="KAF7410937.1"/>
    <property type="molecule type" value="Genomic_DNA"/>
</dbReference>
<dbReference type="PANTHER" id="PTHR11012">
    <property type="entry name" value="PROTEIN KINASE-LIKE DOMAIN-CONTAINING"/>
    <property type="match status" value="1"/>
</dbReference>
<dbReference type="Proteomes" id="UP000600918">
    <property type="component" value="Unassembled WGS sequence"/>
</dbReference>
<feature type="domain" description="CHK kinase-like" evidence="1">
    <location>
        <begin position="140"/>
        <end position="339"/>
    </location>
</feature>
<name>A0A834KS07_VESPE</name>
<sequence length="437" mass="50768">MTTTSADSANTVHRLSSNDSQKVELLSDQDVRYIVERKLRGNNFNIVNSSMVSVDNTNGYLGQYYNIRVTVKLDDSSTKMLNFFAKTLPPAESPQYAFILRYDTFNKEIFIYTDVIRRMGVGKGFKWLAECYLCKRDSVIVLENAKLEGYVIQDKLVPFDESHCLWTIKALSNFHSRSLILEEKLRRTGRTILDLYGHLMEEVLFTKDELSRKIASASVDAIFVLIDLVDELNDREKETLKKRVNSWASVFPNLLKPSSKYRNVICHRDLWANNIMFKHDSNGSPLGCYLIDFQMVRYCPPAMDVVFSLYLITDRATRNRLFDSLLKVYHETLKQALVEEGLDVEECLSWLSFRDSCYEARNIAMFFTLMNLQLMLMPTEAAEDFMGSPDDFERVLYGDKRPDLIRSQYEKVEPYRNRIKENIIEVFELLSDRPSSI</sequence>
<gene>
    <name evidence="2" type="ORF">H0235_013544</name>
</gene>
<dbReference type="InterPro" id="IPR015897">
    <property type="entry name" value="CHK_kinase-like"/>
</dbReference>
<dbReference type="Pfam" id="PF02958">
    <property type="entry name" value="EcKL"/>
    <property type="match status" value="1"/>
</dbReference>
<dbReference type="PANTHER" id="PTHR11012:SF48">
    <property type="entry name" value="CHK KINASE-LIKE DOMAIN-CONTAINING PROTEIN-RELATED"/>
    <property type="match status" value="1"/>
</dbReference>
<dbReference type="Gene3D" id="3.90.1200.10">
    <property type="match status" value="1"/>
</dbReference>
<protein>
    <recommendedName>
        <fullName evidence="1">CHK kinase-like domain-containing protein</fullName>
    </recommendedName>
</protein>
<keyword evidence="3" id="KW-1185">Reference proteome</keyword>
<dbReference type="AlphaFoldDB" id="A0A834KS07"/>
<evidence type="ECO:0000313" key="2">
    <source>
        <dbReference type="EMBL" id="KAF7410937.1"/>
    </source>
</evidence>
<evidence type="ECO:0000313" key="3">
    <source>
        <dbReference type="Proteomes" id="UP000600918"/>
    </source>
</evidence>
<proteinExistence type="predicted"/>